<dbReference type="InterPro" id="IPR009081">
    <property type="entry name" value="PP-bd_ACP"/>
</dbReference>
<protein>
    <submittedName>
        <fullName evidence="2">Acyl carrier protein</fullName>
    </submittedName>
</protein>
<evidence type="ECO:0000259" key="1">
    <source>
        <dbReference type="PROSITE" id="PS50075"/>
    </source>
</evidence>
<dbReference type="Gene3D" id="1.10.1200.10">
    <property type="entry name" value="ACP-like"/>
    <property type="match status" value="1"/>
</dbReference>
<comment type="caution">
    <text evidence="2">The sequence shown here is derived from an EMBL/GenBank/DDBJ whole genome shotgun (WGS) entry which is preliminary data.</text>
</comment>
<dbReference type="InterPro" id="IPR036736">
    <property type="entry name" value="ACP-like_sf"/>
</dbReference>
<dbReference type="SUPFAM" id="SSF47336">
    <property type="entry name" value="ACP-like"/>
    <property type="match status" value="1"/>
</dbReference>
<proteinExistence type="predicted"/>
<evidence type="ECO:0000313" key="2">
    <source>
        <dbReference type="EMBL" id="GGE29766.1"/>
    </source>
</evidence>
<dbReference type="Proteomes" id="UP000602745">
    <property type="component" value="Unassembled WGS sequence"/>
</dbReference>
<dbReference type="RefSeq" id="WP_188408003.1">
    <property type="nucleotide sequence ID" value="NZ_BMCP01000001.1"/>
</dbReference>
<dbReference type="AlphaFoldDB" id="A0A8J2VKN2"/>
<dbReference type="EMBL" id="BMCP01000001">
    <property type="protein sequence ID" value="GGE29766.1"/>
    <property type="molecule type" value="Genomic_DNA"/>
</dbReference>
<evidence type="ECO:0000313" key="3">
    <source>
        <dbReference type="Proteomes" id="UP000602745"/>
    </source>
</evidence>
<feature type="domain" description="Carrier" evidence="1">
    <location>
        <begin position="4"/>
        <end position="82"/>
    </location>
</feature>
<gene>
    <name evidence="2" type="ORF">GCM10007276_03740</name>
</gene>
<dbReference type="PROSITE" id="PS50075">
    <property type="entry name" value="CARRIER"/>
    <property type="match status" value="1"/>
</dbReference>
<reference evidence="2" key="1">
    <citation type="journal article" date="2014" name="Int. J. Syst. Evol. Microbiol.">
        <title>Complete genome sequence of Corynebacterium casei LMG S-19264T (=DSM 44701T), isolated from a smear-ripened cheese.</title>
        <authorList>
            <consortium name="US DOE Joint Genome Institute (JGI-PGF)"/>
            <person name="Walter F."/>
            <person name="Albersmeier A."/>
            <person name="Kalinowski J."/>
            <person name="Ruckert C."/>
        </authorList>
    </citation>
    <scope>NUCLEOTIDE SEQUENCE</scope>
    <source>
        <strain evidence="2">CCM 7684</strain>
    </source>
</reference>
<keyword evidence="3" id="KW-1185">Reference proteome</keyword>
<organism evidence="2 3">
    <name type="scientific">Agaricicola taiwanensis</name>
    <dbReference type="NCBI Taxonomy" id="591372"/>
    <lineage>
        <taxon>Bacteria</taxon>
        <taxon>Pseudomonadati</taxon>
        <taxon>Pseudomonadota</taxon>
        <taxon>Alphaproteobacteria</taxon>
        <taxon>Rhodobacterales</taxon>
        <taxon>Paracoccaceae</taxon>
        <taxon>Agaricicola</taxon>
    </lineage>
</organism>
<accession>A0A8J2VKN2</accession>
<name>A0A8J2VKN2_9RHOB</name>
<sequence>MTDSTESRIRAFIQDNFLFADNLDAFANDASLIEAGVIDSTGVLELVSFLESDFGIHIADADIVPENLDSIASISAFVRFKQASIASVA</sequence>
<reference evidence="2" key="2">
    <citation type="submission" date="2020-09" db="EMBL/GenBank/DDBJ databases">
        <authorList>
            <person name="Sun Q."/>
            <person name="Sedlacek I."/>
        </authorList>
    </citation>
    <scope>NUCLEOTIDE SEQUENCE</scope>
    <source>
        <strain evidence="2">CCM 7684</strain>
    </source>
</reference>